<keyword evidence="2" id="KW-0479">Metal-binding</keyword>
<dbReference type="Proteomes" id="UP001431209">
    <property type="component" value="Unassembled WGS sequence"/>
</dbReference>
<keyword evidence="6" id="KW-0408">Iron</keyword>
<feature type="domain" description="Fe2OG dioxygenase" evidence="7">
    <location>
        <begin position="106"/>
        <end position="206"/>
    </location>
</feature>
<dbReference type="PROSITE" id="PS51471">
    <property type="entry name" value="FE2OG_OXY"/>
    <property type="match status" value="1"/>
</dbReference>
<keyword evidence="3" id="KW-0847">Vitamin C</keyword>
<dbReference type="GO" id="GO:0071456">
    <property type="term" value="P:cellular response to hypoxia"/>
    <property type="evidence" value="ECO:0007669"/>
    <property type="project" value="TreeGrafter"/>
</dbReference>
<organism evidence="8 9">
    <name type="scientific">Acrasis kona</name>
    <dbReference type="NCBI Taxonomy" id="1008807"/>
    <lineage>
        <taxon>Eukaryota</taxon>
        <taxon>Discoba</taxon>
        <taxon>Heterolobosea</taxon>
        <taxon>Tetramitia</taxon>
        <taxon>Eutetramitia</taxon>
        <taxon>Acrasidae</taxon>
        <taxon>Acrasis</taxon>
    </lineage>
</organism>
<comment type="cofactor">
    <cofactor evidence="1">
        <name>L-ascorbate</name>
        <dbReference type="ChEBI" id="CHEBI:38290"/>
    </cofactor>
</comment>
<dbReference type="Pfam" id="PF13640">
    <property type="entry name" value="2OG-FeII_Oxy_3"/>
    <property type="match status" value="1"/>
</dbReference>
<dbReference type="SUPFAM" id="SSF51197">
    <property type="entry name" value="Clavaminate synthase-like"/>
    <property type="match status" value="1"/>
</dbReference>
<dbReference type="GO" id="GO:0008198">
    <property type="term" value="F:ferrous iron binding"/>
    <property type="evidence" value="ECO:0007669"/>
    <property type="project" value="TreeGrafter"/>
</dbReference>
<dbReference type="Gene3D" id="2.60.120.620">
    <property type="entry name" value="q2cbj1_9rhob like domain"/>
    <property type="match status" value="1"/>
</dbReference>
<protein>
    <recommendedName>
        <fullName evidence="7">Fe2OG dioxygenase domain-containing protein</fullName>
    </recommendedName>
</protein>
<keyword evidence="9" id="KW-1185">Reference proteome</keyword>
<evidence type="ECO:0000256" key="3">
    <source>
        <dbReference type="ARBA" id="ARBA00022896"/>
    </source>
</evidence>
<keyword evidence="5" id="KW-0560">Oxidoreductase</keyword>
<dbReference type="PANTHER" id="PTHR12907:SF26">
    <property type="entry name" value="HIF PROLYL HYDROXYLASE, ISOFORM C"/>
    <property type="match status" value="1"/>
</dbReference>
<evidence type="ECO:0000313" key="9">
    <source>
        <dbReference type="Proteomes" id="UP001431209"/>
    </source>
</evidence>
<name>A0AAW2Z028_9EUKA</name>
<dbReference type="InterPro" id="IPR044862">
    <property type="entry name" value="Pro_4_hyd_alph_FE2OG_OXY"/>
</dbReference>
<evidence type="ECO:0000256" key="6">
    <source>
        <dbReference type="ARBA" id="ARBA00023004"/>
    </source>
</evidence>
<keyword evidence="4" id="KW-0223">Dioxygenase</keyword>
<dbReference type="PANTHER" id="PTHR12907">
    <property type="entry name" value="EGL NINE HOMOLOG-RELATED"/>
    <property type="match status" value="1"/>
</dbReference>
<dbReference type="EMBL" id="JAOPGA020000891">
    <property type="protein sequence ID" value="KAL0482785.1"/>
    <property type="molecule type" value="Genomic_DNA"/>
</dbReference>
<dbReference type="AlphaFoldDB" id="A0AAW2Z028"/>
<dbReference type="GO" id="GO:0031543">
    <property type="term" value="F:peptidyl-proline dioxygenase activity"/>
    <property type="evidence" value="ECO:0007669"/>
    <property type="project" value="TreeGrafter"/>
</dbReference>
<dbReference type="InterPro" id="IPR051559">
    <property type="entry name" value="HIF_prolyl_hydroxylases"/>
</dbReference>
<comment type="caution">
    <text evidence="8">The sequence shown here is derived from an EMBL/GenBank/DDBJ whole genome shotgun (WGS) entry which is preliminary data.</text>
</comment>
<reference evidence="8 9" key="1">
    <citation type="submission" date="2024-03" db="EMBL/GenBank/DDBJ databases">
        <title>The Acrasis kona genome and developmental transcriptomes reveal deep origins of eukaryotic multicellular pathways.</title>
        <authorList>
            <person name="Sheikh S."/>
            <person name="Fu C.-J."/>
            <person name="Brown M.W."/>
            <person name="Baldauf S.L."/>
        </authorList>
    </citation>
    <scope>NUCLEOTIDE SEQUENCE [LARGE SCALE GENOMIC DNA]</scope>
    <source>
        <strain evidence="8 9">ATCC MYA-3509</strain>
    </source>
</reference>
<proteinExistence type="predicted"/>
<sequence length="296" mass="34453">MNVNELLGSELCGSLRTNGYAIIDGLFGSNFTKGLRKEIKFLHQTEILKPNTTRLFTHDKKMISVPKKNIFEIDITRHNSDLAPNYVKVLSEDSTISDTFNKRMRNVEILKTAIKVQYNEGKGGSFSMHSDSDVKQDDRVISGVLYLNPDWKRGDGGELKLYPYPQDPVVIEPVMDRLVLFSSPHMVHRVLPAYQERYCLTFWFYGFNDDYVEIKKPTEPNLRFLLQPRNKKHLVKLHYGQEWMRSIIESHHDSETRAELVSALNSDLGKLRGYFHDYSDWIPKTKLLRSEDQPWI</sequence>
<evidence type="ECO:0000256" key="4">
    <source>
        <dbReference type="ARBA" id="ARBA00022964"/>
    </source>
</evidence>
<evidence type="ECO:0000259" key="7">
    <source>
        <dbReference type="PROSITE" id="PS51471"/>
    </source>
</evidence>
<evidence type="ECO:0000256" key="1">
    <source>
        <dbReference type="ARBA" id="ARBA00001961"/>
    </source>
</evidence>
<accession>A0AAW2Z028</accession>
<evidence type="ECO:0000256" key="2">
    <source>
        <dbReference type="ARBA" id="ARBA00022723"/>
    </source>
</evidence>
<dbReference type="GO" id="GO:0031418">
    <property type="term" value="F:L-ascorbic acid binding"/>
    <property type="evidence" value="ECO:0007669"/>
    <property type="project" value="UniProtKB-KW"/>
</dbReference>
<dbReference type="InterPro" id="IPR005123">
    <property type="entry name" value="Oxoglu/Fe-dep_dioxygenase_dom"/>
</dbReference>
<evidence type="ECO:0000313" key="8">
    <source>
        <dbReference type="EMBL" id="KAL0482785.1"/>
    </source>
</evidence>
<dbReference type="InterPro" id="IPR006620">
    <property type="entry name" value="Pro_4_hyd_alph"/>
</dbReference>
<gene>
    <name evidence="8" type="ORF">AKO1_014244</name>
</gene>
<dbReference type="SMART" id="SM00702">
    <property type="entry name" value="P4Hc"/>
    <property type="match status" value="1"/>
</dbReference>
<evidence type="ECO:0000256" key="5">
    <source>
        <dbReference type="ARBA" id="ARBA00023002"/>
    </source>
</evidence>